<evidence type="ECO:0000313" key="2">
    <source>
        <dbReference type="Proteomes" id="UP000024837"/>
    </source>
</evidence>
<dbReference type="OrthoDB" id="66144at2759"/>
<dbReference type="AlphaFoldDB" id="W7HTJ7"/>
<dbReference type="SUPFAM" id="SSF53335">
    <property type="entry name" value="S-adenosyl-L-methionine-dependent methyltransferases"/>
    <property type="match status" value="1"/>
</dbReference>
<dbReference type="Gene3D" id="3.40.50.150">
    <property type="entry name" value="Vaccinia Virus protein VP39"/>
    <property type="match status" value="1"/>
</dbReference>
<name>W7HTJ7_9PEZI</name>
<sequence length="460" mass="50752">MKVCILLQAPREEGQETGLPSPGLYVSDHTFEHRFIDCENIQAELSPTVGENYDLYMNFLPWHLQGSDNIATVNFAGIYVESLGAPVIGIPSQILDSCRTNPSSNILHQNFTSEQGEDLGDEYACMVVELIDTPVALSPVLRRSGTILKSSSNSSLYNSIRRLAEETFSTRNLHGCPWCTILICATNDGNLALTGINLLPQIFLPSTGQPSSIEDYTIRTSFPGSYRAFINSLIASCFLKRESSLETPQDIGQEYDKVAPNYDAVTSGIYHDHVGKIVTKYNYDGLVLDLACGTGFVARFNGEAQGLKAGDNSNASKFIGIEVSAQMRTECLRHGWYKKILLGPIQRVLVAYTNPVDHITCIGALHYLDTNELSLVLSRAFQLASCSVTFTVDEITDSYKSAQSLRGLAHMGGLNHLGEVEAYGTPEGWKLADRWRHLGWNSPSTGHEIYTSIFRFERLA</sequence>
<accession>W7HTJ7</accession>
<keyword evidence="2" id="KW-1185">Reference proteome</keyword>
<proteinExistence type="predicted"/>
<evidence type="ECO:0000313" key="1">
    <source>
        <dbReference type="EMBL" id="EWC47446.1"/>
    </source>
</evidence>
<organism evidence="1 2">
    <name type="scientific">Drechslerella stenobrocha 248</name>
    <dbReference type="NCBI Taxonomy" id="1043628"/>
    <lineage>
        <taxon>Eukaryota</taxon>
        <taxon>Fungi</taxon>
        <taxon>Dikarya</taxon>
        <taxon>Ascomycota</taxon>
        <taxon>Pezizomycotina</taxon>
        <taxon>Orbiliomycetes</taxon>
        <taxon>Orbiliales</taxon>
        <taxon>Orbiliaceae</taxon>
        <taxon>Drechslerella</taxon>
    </lineage>
</organism>
<evidence type="ECO:0008006" key="3">
    <source>
        <dbReference type="Google" id="ProtNLM"/>
    </source>
</evidence>
<reference evidence="1 2" key="1">
    <citation type="submission" date="2013-05" db="EMBL/GenBank/DDBJ databases">
        <title>Drechslerella stenobrocha genome reveals carnivorous origination and mechanical trapping mechanism of predatory fungi.</title>
        <authorList>
            <person name="Liu X."/>
            <person name="Zhang W."/>
            <person name="Liu K."/>
        </authorList>
    </citation>
    <scope>NUCLEOTIDE SEQUENCE [LARGE SCALE GENOMIC DNA]</scope>
    <source>
        <strain evidence="1 2">248</strain>
    </source>
</reference>
<dbReference type="EMBL" id="KI966410">
    <property type="protein sequence ID" value="EWC47446.1"/>
    <property type="molecule type" value="Genomic_DNA"/>
</dbReference>
<dbReference type="Proteomes" id="UP000024837">
    <property type="component" value="Unassembled WGS sequence"/>
</dbReference>
<protein>
    <recommendedName>
        <fullName evidence="3">Methyltransferase domain-containing protein</fullName>
    </recommendedName>
</protein>
<dbReference type="InterPro" id="IPR029063">
    <property type="entry name" value="SAM-dependent_MTases_sf"/>
</dbReference>
<dbReference type="HOGENOM" id="CLU_035427_0_0_1"/>
<gene>
    <name evidence="1" type="ORF">DRE_00414</name>
</gene>